<evidence type="ECO:0000256" key="1">
    <source>
        <dbReference type="SAM" id="Phobius"/>
    </source>
</evidence>
<feature type="domain" description="PGG" evidence="2">
    <location>
        <begin position="1"/>
        <end position="46"/>
    </location>
</feature>
<dbReference type="AlphaFoldDB" id="A0AA42B1A6"/>
<feature type="non-terminal residue" evidence="3">
    <location>
        <position position="1"/>
    </location>
</feature>
<feature type="transmembrane region" description="Helical" evidence="1">
    <location>
        <begin position="211"/>
        <end position="233"/>
    </location>
</feature>
<feature type="transmembrane region" description="Helical" evidence="1">
    <location>
        <begin position="245"/>
        <end position="267"/>
    </location>
</feature>
<proteinExistence type="predicted"/>
<keyword evidence="1" id="KW-1133">Transmembrane helix</keyword>
<dbReference type="Pfam" id="PF13962">
    <property type="entry name" value="PGG"/>
    <property type="match status" value="1"/>
</dbReference>
<name>A0AA42B1A6_PAPNU</name>
<dbReference type="Proteomes" id="UP001177140">
    <property type="component" value="Unassembled WGS sequence"/>
</dbReference>
<accession>A0AA42B1A6</accession>
<protein>
    <recommendedName>
        <fullName evidence="2">PGG domain-containing protein</fullName>
    </recommendedName>
</protein>
<reference evidence="3" key="1">
    <citation type="submission" date="2022-03" db="EMBL/GenBank/DDBJ databases">
        <title>A functionally conserved STORR gene fusion in Papaver species that diverged 16.8 million years ago.</title>
        <authorList>
            <person name="Catania T."/>
        </authorList>
    </citation>
    <scope>NUCLEOTIDE SEQUENCE</scope>
    <source>
        <strain evidence="3">S-191538</strain>
    </source>
</reference>
<comment type="caution">
    <text evidence="3">The sequence shown here is derived from an EMBL/GenBank/DDBJ whole genome shotgun (WGS) entry which is preliminary data.</text>
</comment>
<evidence type="ECO:0000313" key="4">
    <source>
        <dbReference type="Proteomes" id="UP001177140"/>
    </source>
</evidence>
<keyword evidence="1" id="KW-0812">Transmembrane</keyword>
<evidence type="ECO:0000313" key="3">
    <source>
        <dbReference type="EMBL" id="MCL7047640.1"/>
    </source>
</evidence>
<gene>
    <name evidence="3" type="ORF">MKW94_015302</name>
</gene>
<sequence>WVKERLNMIMIVAALVAGIAYQALINPPGGVFQEDSKIDSITDPVMFTYYLKSVIGNHAMSQGFQSYINNLPPQITATGNITAHEIVTYRANFVKDLLAAAKCSESLVRSLFPYMSHKAPGIVLEDAWWMNITSKYNTTYGAGGSGFSPYLIRYAGTAILAYRSPILYEAYVVLNMVSLLLCAFTIGTIVFDITEYKPISVFVRPFEVMTAIAVGCILASSTLVANIISPPFYVSKSRDTKVGGVWLGSMFSSPFAALIFILVLKVVDRFCIKKRFGVQPFVFENRIHLYYGPINH</sequence>
<dbReference type="InterPro" id="IPR026961">
    <property type="entry name" value="PGG_dom"/>
</dbReference>
<keyword evidence="1" id="KW-0472">Membrane</keyword>
<evidence type="ECO:0000259" key="2">
    <source>
        <dbReference type="Pfam" id="PF13962"/>
    </source>
</evidence>
<feature type="transmembrane region" description="Helical" evidence="1">
    <location>
        <begin position="7"/>
        <end position="25"/>
    </location>
</feature>
<feature type="transmembrane region" description="Helical" evidence="1">
    <location>
        <begin position="170"/>
        <end position="191"/>
    </location>
</feature>
<organism evidence="3 4">
    <name type="scientific">Papaver nudicaule</name>
    <name type="common">Iceland poppy</name>
    <dbReference type="NCBI Taxonomy" id="74823"/>
    <lineage>
        <taxon>Eukaryota</taxon>
        <taxon>Viridiplantae</taxon>
        <taxon>Streptophyta</taxon>
        <taxon>Embryophyta</taxon>
        <taxon>Tracheophyta</taxon>
        <taxon>Spermatophyta</taxon>
        <taxon>Magnoliopsida</taxon>
        <taxon>Ranunculales</taxon>
        <taxon>Papaveraceae</taxon>
        <taxon>Papaveroideae</taxon>
        <taxon>Papaver</taxon>
    </lineage>
</organism>
<dbReference type="EMBL" id="JAJJMA010295286">
    <property type="protein sequence ID" value="MCL7047640.1"/>
    <property type="molecule type" value="Genomic_DNA"/>
</dbReference>
<keyword evidence="4" id="KW-1185">Reference proteome</keyword>